<dbReference type="InterPro" id="IPR050468">
    <property type="entry name" value="Cuticle_Struct_Prot"/>
</dbReference>
<feature type="chain" id="PRO_5042013521" evidence="4">
    <location>
        <begin position="17"/>
        <end position="652"/>
    </location>
</feature>
<evidence type="ECO:0000256" key="3">
    <source>
        <dbReference type="SAM" id="MobiDB-lite"/>
    </source>
</evidence>
<feature type="compositionally biased region" description="Low complexity" evidence="3">
    <location>
        <begin position="330"/>
        <end position="370"/>
    </location>
</feature>
<dbReference type="Proteomes" id="UP001286313">
    <property type="component" value="Unassembled WGS sequence"/>
</dbReference>
<dbReference type="AlphaFoldDB" id="A0AAE1ES80"/>
<feature type="region of interest" description="Disordered" evidence="3">
    <location>
        <begin position="291"/>
        <end position="416"/>
    </location>
</feature>
<feature type="region of interest" description="Disordered" evidence="3">
    <location>
        <begin position="139"/>
        <end position="159"/>
    </location>
</feature>
<dbReference type="InterPro" id="IPR000618">
    <property type="entry name" value="Insect_cuticle"/>
</dbReference>
<dbReference type="GO" id="GO:0062129">
    <property type="term" value="C:chitin-based extracellular matrix"/>
    <property type="evidence" value="ECO:0007669"/>
    <property type="project" value="TreeGrafter"/>
</dbReference>
<feature type="compositionally biased region" description="Polar residues" evidence="3">
    <location>
        <begin position="218"/>
        <end position="241"/>
    </location>
</feature>
<feature type="region of interest" description="Disordered" evidence="3">
    <location>
        <begin position="589"/>
        <end position="627"/>
    </location>
</feature>
<sequence length="652" mass="69484">MFALLSVLAVSTLSLARKDENAYNIPKVGTGHRSQYYIQHNGGFKYGHDTGDGAYEMARLNQQGQRQDGQYGYRDPDGNLISVRYEAGEGGFRPVGDHIPQPHPDFHSAHAEARARPPFVDPFYDCTTDASYDFNYAEGGQARQEQSDSEGNIRGSYSYIDDEGRTRSYNYIAGRDTGFVLSGDDLPQAPLAPGATPAATSLATGATSVITASSFRPSSSFTGFTSSQRRPSHRFTSSSAAGTRFTHQSERRPWDHSRSDSGDANLNVDGLVSFVSDDSGRRHLIYEAGSGTGFGASGDHLPRAPTTPLGSHSTHRGSTRTSAFHRTSRPRPSTTHTGFSSSRPSTTSTHTGFSSSRPSTTSTHTGFSSSRPSTHTGFSSSRPSSAQTRFSSSGFSSGRPDEIANTRSTLNPDGSYAFAYETSSHSRAEAGDSSNNVDGEFDFVADDGQEREIKYEAGSDTGFIAEGAHIPVGPPVPGAPSGQPTGRIVPVQEVPFIDPLADSNADASYSFGFESEQYSRTESADADGNVQGTYTVVDDDGTRRTYRFRAGEGVGYEAEEVSSSRGAAPSKAAAQAGATSFFSNIGGVTSSHSTKSSGSRPSVVSAYSPPASTTATKASLKPSTSRTKSYKVRQYNAAQNHGKYGYVLTFDR</sequence>
<evidence type="ECO:0000313" key="5">
    <source>
        <dbReference type="EMBL" id="KAK3860402.1"/>
    </source>
</evidence>
<feature type="region of interest" description="Disordered" evidence="3">
    <location>
        <begin position="218"/>
        <end position="265"/>
    </location>
</feature>
<dbReference type="PANTHER" id="PTHR10380">
    <property type="entry name" value="CUTICLE PROTEIN"/>
    <property type="match status" value="1"/>
</dbReference>
<keyword evidence="4" id="KW-0732">Signal</keyword>
<feature type="compositionally biased region" description="Basic and acidic residues" evidence="3">
    <location>
        <begin position="247"/>
        <end position="261"/>
    </location>
</feature>
<dbReference type="InterPro" id="IPR031311">
    <property type="entry name" value="CHIT_BIND_RR_consensus"/>
</dbReference>
<comment type="caution">
    <text evidence="5">The sequence shown here is derived from an EMBL/GenBank/DDBJ whole genome shotgun (WGS) entry which is preliminary data.</text>
</comment>
<keyword evidence="1 2" id="KW-0193">Cuticle</keyword>
<feature type="signal peptide" evidence="4">
    <location>
        <begin position="1"/>
        <end position="16"/>
    </location>
</feature>
<keyword evidence="6" id="KW-1185">Reference proteome</keyword>
<organism evidence="5 6">
    <name type="scientific">Petrolisthes cinctipes</name>
    <name type="common">Flat porcelain crab</name>
    <dbReference type="NCBI Taxonomy" id="88211"/>
    <lineage>
        <taxon>Eukaryota</taxon>
        <taxon>Metazoa</taxon>
        <taxon>Ecdysozoa</taxon>
        <taxon>Arthropoda</taxon>
        <taxon>Crustacea</taxon>
        <taxon>Multicrustacea</taxon>
        <taxon>Malacostraca</taxon>
        <taxon>Eumalacostraca</taxon>
        <taxon>Eucarida</taxon>
        <taxon>Decapoda</taxon>
        <taxon>Pleocyemata</taxon>
        <taxon>Anomura</taxon>
        <taxon>Galatheoidea</taxon>
        <taxon>Porcellanidae</taxon>
        <taxon>Petrolisthes</taxon>
    </lineage>
</organism>
<feature type="compositionally biased region" description="Low complexity" evidence="3">
    <location>
        <begin position="389"/>
        <end position="398"/>
    </location>
</feature>
<evidence type="ECO:0000256" key="1">
    <source>
        <dbReference type="ARBA" id="ARBA00022460"/>
    </source>
</evidence>
<dbReference type="PROSITE" id="PS00233">
    <property type="entry name" value="CHIT_BIND_RR_1"/>
    <property type="match status" value="3"/>
</dbReference>
<reference evidence="5" key="1">
    <citation type="submission" date="2023-10" db="EMBL/GenBank/DDBJ databases">
        <title>Genome assemblies of two species of porcelain crab, Petrolisthes cinctipes and Petrolisthes manimaculis (Anomura: Porcellanidae).</title>
        <authorList>
            <person name="Angst P."/>
        </authorList>
    </citation>
    <scope>NUCLEOTIDE SEQUENCE</scope>
    <source>
        <strain evidence="5">PB745_01</strain>
        <tissue evidence="5">Gill</tissue>
    </source>
</reference>
<gene>
    <name evidence="5" type="ORF">Pcinc_033544</name>
</gene>
<dbReference type="PROSITE" id="PS51155">
    <property type="entry name" value="CHIT_BIND_RR_2"/>
    <property type="match status" value="5"/>
</dbReference>
<proteinExistence type="predicted"/>
<evidence type="ECO:0000313" key="6">
    <source>
        <dbReference type="Proteomes" id="UP001286313"/>
    </source>
</evidence>
<feature type="compositionally biased region" description="Low complexity" evidence="3">
    <location>
        <begin position="590"/>
        <end position="612"/>
    </location>
</feature>
<dbReference type="GO" id="GO:0008010">
    <property type="term" value="F:structural constituent of chitin-based larval cuticle"/>
    <property type="evidence" value="ECO:0007669"/>
    <property type="project" value="TreeGrafter"/>
</dbReference>
<dbReference type="EMBL" id="JAWQEG010004743">
    <property type="protein sequence ID" value="KAK3860402.1"/>
    <property type="molecule type" value="Genomic_DNA"/>
</dbReference>
<dbReference type="Pfam" id="PF00379">
    <property type="entry name" value="Chitin_bind_4"/>
    <property type="match status" value="5"/>
</dbReference>
<evidence type="ECO:0000256" key="4">
    <source>
        <dbReference type="SAM" id="SignalP"/>
    </source>
</evidence>
<feature type="compositionally biased region" description="Polar residues" evidence="3">
    <location>
        <begin position="371"/>
        <end position="388"/>
    </location>
</feature>
<accession>A0AAE1ES80</accession>
<name>A0AAE1ES80_PETCI</name>
<evidence type="ECO:0000256" key="2">
    <source>
        <dbReference type="PROSITE-ProRule" id="PRU00497"/>
    </source>
</evidence>
<feature type="compositionally biased region" description="Polar residues" evidence="3">
    <location>
        <begin position="613"/>
        <end position="627"/>
    </location>
</feature>
<protein>
    <submittedName>
        <fullName evidence="5">Uncharacterized protein</fullName>
    </submittedName>
</protein>